<evidence type="ECO:0000313" key="1">
    <source>
        <dbReference type="EMBL" id="PWA10969.1"/>
    </source>
</evidence>
<dbReference type="Proteomes" id="UP000245618">
    <property type="component" value="Unassembled WGS sequence"/>
</dbReference>
<accession>A0A2U1K1B1</accession>
<reference evidence="1 2" key="1">
    <citation type="submission" date="2018-04" db="EMBL/GenBank/DDBJ databases">
        <title>Flavobacterium sp. nov., isolated from glacier ice.</title>
        <authorList>
            <person name="Liu Q."/>
            <person name="Xin Y.-H."/>
        </authorList>
    </citation>
    <scope>NUCLEOTIDE SEQUENCE [LARGE SCALE GENOMIC DNA]</scope>
    <source>
        <strain evidence="1 2">LB2P30</strain>
    </source>
</reference>
<protein>
    <submittedName>
        <fullName evidence="1">Uncharacterized protein</fullName>
    </submittedName>
</protein>
<organism evidence="1 2">
    <name type="scientific">Flavobacterium laiguense</name>
    <dbReference type="NCBI Taxonomy" id="2169409"/>
    <lineage>
        <taxon>Bacteria</taxon>
        <taxon>Pseudomonadati</taxon>
        <taxon>Bacteroidota</taxon>
        <taxon>Flavobacteriia</taxon>
        <taxon>Flavobacteriales</taxon>
        <taxon>Flavobacteriaceae</taxon>
        <taxon>Flavobacterium</taxon>
    </lineage>
</organism>
<name>A0A2U1K1B1_9FLAO</name>
<keyword evidence="2" id="KW-1185">Reference proteome</keyword>
<proteinExistence type="predicted"/>
<dbReference type="EMBL" id="QCZH01000002">
    <property type="protein sequence ID" value="PWA10969.1"/>
    <property type="molecule type" value="Genomic_DNA"/>
</dbReference>
<gene>
    <name evidence="1" type="ORF">DB891_03820</name>
</gene>
<dbReference type="RefSeq" id="WP_116760762.1">
    <property type="nucleotide sequence ID" value="NZ_QCZH01000002.1"/>
</dbReference>
<dbReference type="AlphaFoldDB" id="A0A2U1K1B1"/>
<comment type="caution">
    <text evidence="1">The sequence shown here is derived from an EMBL/GenBank/DDBJ whole genome shotgun (WGS) entry which is preliminary data.</text>
</comment>
<sequence>MSKEIPPIIKSALDQAAQQYSQSHATTNAGLILRFLARFVTVDTIVKLFAHKLDNTVKTI</sequence>
<evidence type="ECO:0000313" key="2">
    <source>
        <dbReference type="Proteomes" id="UP000245618"/>
    </source>
</evidence>